<dbReference type="Gene3D" id="3.40.50.2300">
    <property type="match status" value="1"/>
</dbReference>
<accession>A0A1V3NV03</accession>
<keyword evidence="1 3" id="KW-0597">Phosphoprotein</keyword>
<reference evidence="7 8" key="1">
    <citation type="submission" date="2017-02" db="EMBL/GenBank/DDBJ databases">
        <title>Genomic diversity within the haloalkaliphilic genus Thioalkalivibrio.</title>
        <authorList>
            <person name="Ahn A.-C."/>
            <person name="Meier-Kolthoff J."/>
            <person name="Overmars L."/>
            <person name="Richter M."/>
            <person name="Woyke T."/>
            <person name="Sorokin D.Y."/>
            <person name="Muyzer G."/>
        </authorList>
    </citation>
    <scope>NUCLEOTIDE SEQUENCE [LARGE SCALE GENOMIC DNA]</scope>
    <source>
        <strain evidence="7 8">ALJD</strain>
    </source>
</reference>
<dbReference type="SUPFAM" id="SSF47226">
    <property type="entry name" value="Histidine-containing phosphotransfer domain, HPT domain"/>
    <property type="match status" value="1"/>
</dbReference>
<keyword evidence="2" id="KW-0902">Two-component regulatory system</keyword>
<comment type="caution">
    <text evidence="4">Lacks conserved residue(s) required for the propagation of feature annotation.</text>
</comment>
<evidence type="ECO:0000313" key="8">
    <source>
        <dbReference type="Proteomes" id="UP000189462"/>
    </source>
</evidence>
<dbReference type="CDD" id="cd00088">
    <property type="entry name" value="HPT"/>
    <property type="match status" value="1"/>
</dbReference>
<feature type="domain" description="HPt" evidence="6">
    <location>
        <begin position="209"/>
        <end position="307"/>
    </location>
</feature>
<dbReference type="AlphaFoldDB" id="A0A1V3NV03"/>
<dbReference type="PANTHER" id="PTHR44591">
    <property type="entry name" value="STRESS RESPONSE REGULATOR PROTEIN 1"/>
    <property type="match status" value="1"/>
</dbReference>
<feature type="modified residue" description="Phosphohistidine" evidence="3">
    <location>
        <position position="248"/>
    </location>
</feature>
<dbReference type="Pfam" id="PF00072">
    <property type="entry name" value="Response_reg"/>
    <property type="match status" value="1"/>
</dbReference>
<protein>
    <recommendedName>
        <fullName evidence="9">Response regulator</fullName>
    </recommendedName>
</protein>
<dbReference type="GO" id="GO:0004672">
    <property type="term" value="F:protein kinase activity"/>
    <property type="evidence" value="ECO:0007669"/>
    <property type="project" value="UniProtKB-ARBA"/>
</dbReference>
<evidence type="ECO:0000259" key="6">
    <source>
        <dbReference type="PROSITE" id="PS50894"/>
    </source>
</evidence>
<sequence length="320" mass="35014">MIMDTGKGSIVFEDRRRAIRLPPGTTARSRMPMRARARTPQRHRVLLAEHNRISCRLLGRMLTRLGLEVVSLASVDEALQVFRQRPGDFSLVVLNLKSPLEGGIEWLRTWAAESDAQAVPVIALGTDPTPLAREVCIRAGARAYLTEALGDDRLSAVVRSLLTIPRARPVQEAPKAVPEAPAASPPAVPEAVGLLDEKTFRSLLELSPDPGFIEELMADFRRDGSGYFARMQTALKRRDALEWHEALHALKGSAMGLGARGLSQLCARHEDLSREALRAGQGYSEYAYILEMFNRTVQAMQSMAQEGGALPDLNSVTAGG</sequence>
<evidence type="ECO:0000256" key="4">
    <source>
        <dbReference type="PROSITE-ProRule" id="PRU00169"/>
    </source>
</evidence>
<evidence type="ECO:0000259" key="5">
    <source>
        <dbReference type="PROSITE" id="PS50110"/>
    </source>
</evidence>
<dbReference type="InterPro" id="IPR008207">
    <property type="entry name" value="Sig_transdc_His_kin_Hpt_dom"/>
</dbReference>
<dbReference type="OrthoDB" id="5593303at2"/>
<organism evidence="7 8">
    <name type="scientific">Thioalkalivibrio denitrificans</name>
    <dbReference type="NCBI Taxonomy" id="108003"/>
    <lineage>
        <taxon>Bacteria</taxon>
        <taxon>Pseudomonadati</taxon>
        <taxon>Pseudomonadota</taxon>
        <taxon>Gammaproteobacteria</taxon>
        <taxon>Chromatiales</taxon>
        <taxon>Ectothiorhodospiraceae</taxon>
        <taxon>Thioalkalivibrio</taxon>
    </lineage>
</organism>
<dbReference type="STRING" id="108003.B1C78_01370"/>
<dbReference type="GO" id="GO:0000160">
    <property type="term" value="P:phosphorelay signal transduction system"/>
    <property type="evidence" value="ECO:0007669"/>
    <property type="project" value="UniProtKB-KW"/>
</dbReference>
<name>A0A1V3NV03_9GAMM</name>
<dbReference type="EMBL" id="MVBK01000007">
    <property type="protein sequence ID" value="OOG28632.1"/>
    <property type="molecule type" value="Genomic_DNA"/>
</dbReference>
<feature type="domain" description="Response regulatory" evidence="5">
    <location>
        <begin position="44"/>
        <end position="162"/>
    </location>
</feature>
<gene>
    <name evidence="7" type="ORF">B1C78_01370</name>
</gene>
<dbReference type="InterPro" id="IPR011006">
    <property type="entry name" value="CheY-like_superfamily"/>
</dbReference>
<dbReference type="SUPFAM" id="SSF52172">
    <property type="entry name" value="CheY-like"/>
    <property type="match status" value="1"/>
</dbReference>
<dbReference type="InterPro" id="IPR050595">
    <property type="entry name" value="Bact_response_regulator"/>
</dbReference>
<dbReference type="Pfam" id="PF01627">
    <property type="entry name" value="Hpt"/>
    <property type="match status" value="1"/>
</dbReference>
<dbReference type="InterPro" id="IPR001789">
    <property type="entry name" value="Sig_transdc_resp-reg_receiver"/>
</dbReference>
<evidence type="ECO:0000256" key="2">
    <source>
        <dbReference type="ARBA" id="ARBA00023012"/>
    </source>
</evidence>
<evidence type="ECO:0000256" key="1">
    <source>
        <dbReference type="ARBA" id="ARBA00022553"/>
    </source>
</evidence>
<dbReference type="SMART" id="SM00448">
    <property type="entry name" value="REC"/>
    <property type="match status" value="1"/>
</dbReference>
<dbReference type="PROSITE" id="PS50110">
    <property type="entry name" value="RESPONSE_REGULATORY"/>
    <property type="match status" value="1"/>
</dbReference>
<evidence type="ECO:0008006" key="9">
    <source>
        <dbReference type="Google" id="ProtNLM"/>
    </source>
</evidence>
<dbReference type="InterPro" id="IPR036641">
    <property type="entry name" value="HPT_dom_sf"/>
</dbReference>
<dbReference type="PROSITE" id="PS50894">
    <property type="entry name" value="HPT"/>
    <property type="match status" value="1"/>
</dbReference>
<dbReference type="Proteomes" id="UP000189462">
    <property type="component" value="Unassembled WGS sequence"/>
</dbReference>
<keyword evidence="8" id="KW-1185">Reference proteome</keyword>
<comment type="caution">
    <text evidence="7">The sequence shown here is derived from an EMBL/GenBank/DDBJ whole genome shotgun (WGS) entry which is preliminary data.</text>
</comment>
<proteinExistence type="predicted"/>
<dbReference type="PANTHER" id="PTHR44591:SF3">
    <property type="entry name" value="RESPONSE REGULATORY DOMAIN-CONTAINING PROTEIN"/>
    <property type="match status" value="1"/>
</dbReference>
<dbReference type="Gene3D" id="1.20.120.160">
    <property type="entry name" value="HPT domain"/>
    <property type="match status" value="1"/>
</dbReference>
<evidence type="ECO:0000313" key="7">
    <source>
        <dbReference type="EMBL" id="OOG28632.1"/>
    </source>
</evidence>
<evidence type="ECO:0000256" key="3">
    <source>
        <dbReference type="PROSITE-ProRule" id="PRU00110"/>
    </source>
</evidence>